<organism evidence="3 4">
    <name type="scientific">Steinernema carpocapsae</name>
    <name type="common">Entomopathogenic nematode</name>
    <dbReference type="NCBI Taxonomy" id="34508"/>
    <lineage>
        <taxon>Eukaryota</taxon>
        <taxon>Metazoa</taxon>
        <taxon>Ecdysozoa</taxon>
        <taxon>Nematoda</taxon>
        <taxon>Chromadorea</taxon>
        <taxon>Rhabditida</taxon>
        <taxon>Tylenchina</taxon>
        <taxon>Panagrolaimomorpha</taxon>
        <taxon>Strongyloidoidea</taxon>
        <taxon>Steinernematidae</taxon>
        <taxon>Steinernema</taxon>
    </lineage>
</organism>
<dbReference type="Pfam" id="PF00059">
    <property type="entry name" value="Lectin_C"/>
    <property type="match status" value="2"/>
</dbReference>
<dbReference type="InterPro" id="IPR001304">
    <property type="entry name" value="C-type_lectin-like"/>
</dbReference>
<dbReference type="SMART" id="SM00034">
    <property type="entry name" value="CLECT"/>
    <property type="match status" value="2"/>
</dbReference>
<dbReference type="STRING" id="34508.A0A4U5PJ57"/>
<dbReference type="OrthoDB" id="5861056at2759"/>
<dbReference type="PANTHER" id="PTHR22803">
    <property type="entry name" value="MANNOSE, PHOSPHOLIPASE, LECTIN RECEPTOR RELATED"/>
    <property type="match status" value="1"/>
</dbReference>
<evidence type="ECO:0000259" key="2">
    <source>
        <dbReference type="PROSITE" id="PS50041"/>
    </source>
</evidence>
<dbReference type="PROSITE" id="PS50041">
    <property type="entry name" value="C_TYPE_LECTIN_2"/>
    <property type="match status" value="2"/>
</dbReference>
<feature type="domain" description="C-type lectin" evidence="2">
    <location>
        <begin position="193"/>
        <end position="316"/>
    </location>
</feature>
<reference evidence="3 4" key="1">
    <citation type="journal article" date="2015" name="Genome Biol.">
        <title>Comparative genomics of Steinernema reveals deeply conserved gene regulatory networks.</title>
        <authorList>
            <person name="Dillman A.R."/>
            <person name="Macchietto M."/>
            <person name="Porter C.F."/>
            <person name="Rogers A."/>
            <person name="Williams B."/>
            <person name="Antoshechkin I."/>
            <person name="Lee M.M."/>
            <person name="Goodwin Z."/>
            <person name="Lu X."/>
            <person name="Lewis E.E."/>
            <person name="Goodrich-Blair H."/>
            <person name="Stock S.P."/>
            <person name="Adams B.J."/>
            <person name="Sternberg P.W."/>
            <person name="Mortazavi A."/>
        </authorList>
    </citation>
    <scope>NUCLEOTIDE SEQUENCE [LARGE SCALE GENOMIC DNA]</scope>
    <source>
        <strain evidence="3 4">ALL</strain>
    </source>
</reference>
<sequence length="320" mass="35855">MGTLIALLKLLLLHTVTSAQLCPHGSVSSKDNSRCFNFISSKTDFIMADRTCRGTGGNLASILTNDDQRVISELLRGEEKRGVDVWIGGNDIFHYGNWSWTDGKPFEFLSNPAPTATGHCLSLVAATMWTKAKCCSKKSFVCATVLAEPAVTQTPTTSAPTTTKSFVVPQLPCAKSHCISKCKCRHGWTLFQGNNMCYKFVDSLQFNWTEAVVYCEETFGHLVSILSQKEQNFLENLVGSTNQDTPRTQDTWIGLWNWWPRLMFYWADACIVDYTNWAVNQPYSGPNLGCVKMNAGNNTRTWSVALCDERRNFICKRQPI</sequence>
<gene>
    <name evidence="3" type="ORF">L596_010521</name>
</gene>
<reference evidence="3 4" key="2">
    <citation type="journal article" date="2019" name="G3 (Bethesda)">
        <title>Hybrid Assembly of the Genome of the Entomopathogenic Nematode Steinernema carpocapsae Identifies the X-Chromosome.</title>
        <authorList>
            <person name="Serra L."/>
            <person name="Macchietto M."/>
            <person name="Macias-Munoz A."/>
            <person name="McGill C.J."/>
            <person name="Rodriguez I.M."/>
            <person name="Rodriguez B."/>
            <person name="Murad R."/>
            <person name="Mortazavi A."/>
        </authorList>
    </citation>
    <scope>NUCLEOTIDE SEQUENCE [LARGE SCALE GENOMIC DNA]</scope>
    <source>
        <strain evidence="3 4">ALL</strain>
    </source>
</reference>
<protein>
    <recommendedName>
        <fullName evidence="2">C-type lectin domain-containing protein</fullName>
    </recommendedName>
</protein>
<accession>A0A4U5PJ57</accession>
<feature type="signal peptide" evidence="1">
    <location>
        <begin position="1"/>
        <end position="19"/>
    </location>
</feature>
<dbReference type="EMBL" id="AZBU02000002">
    <property type="protein sequence ID" value="TKR96516.1"/>
    <property type="molecule type" value="Genomic_DNA"/>
</dbReference>
<name>A0A4U5PJ57_STECR</name>
<feature type="chain" id="PRO_5021028106" description="C-type lectin domain-containing protein" evidence="1">
    <location>
        <begin position="20"/>
        <end position="320"/>
    </location>
</feature>
<dbReference type="InterPro" id="IPR016186">
    <property type="entry name" value="C-type_lectin-like/link_sf"/>
</dbReference>
<dbReference type="InterPro" id="IPR016187">
    <property type="entry name" value="CTDL_fold"/>
</dbReference>
<dbReference type="SUPFAM" id="SSF56436">
    <property type="entry name" value="C-type lectin-like"/>
    <property type="match status" value="2"/>
</dbReference>
<evidence type="ECO:0000313" key="4">
    <source>
        <dbReference type="Proteomes" id="UP000298663"/>
    </source>
</evidence>
<keyword evidence="4" id="KW-1185">Reference proteome</keyword>
<feature type="domain" description="C-type lectin" evidence="2">
    <location>
        <begin position="31"/>
        <end position="143"/>
    </location>
</feature>
<dbReference type="Proteomes" id="UP000298663">
    <property type="component" value="Unassembled WGS sequence"/>
</dbReference>
<proteinExistence type="predicted"/>
<evidence type="ECO:0000256" key="1">
    <source>
        <dbReference type="SAM" id="SignalP"/>
    </source>
</evidence>
<comment type="caution">
    <text evidence="3">The sequence shown here is derived from an EMBL/GenBank/DDBJ whole genome shotgun (WGS) entry which is preliminary data.</text>
</comment>
<dbReference type="InterPro" id="IPR050111">
    <property type="entry name" value="C-type_lectin/snaclec_domain"/>
</dbReference>
<dbReference type="CDD" id="cd00037">
    <property type="entry name" value="CLECT"/>
    <property type="match status" value="2"/>
</dbReference>
<evidence type="ECO:0000313" key="3">
    <source>
        <dbReference type="EMBL" id="TKR96516.1"/>
    </source>
</evidence>
<dbReference type="Gene3D" id="3.10.100.10">
    <property type="entry name" value="Mannose-Binding Protein A, subunit A"/>
    <property type="match status" value="2"/>
</dbReference>
<keyword evidence="1" id="KW-0732">Signal</keyword>
<dbReference type="AlphaFoldDB" id="A0A4U5PJ57"/>